<gene>
    <name evidence="1" type="ORF">K737_300110</name>
</gene>
<dbReference type="AlphaFoldDB" id="A0A061JH40"/>
<keyword evidence="2" id="KW-1185">Reference proteome</keyword>
<dbReference type="EMBL" id="ARPM03000047">
    <property type="protein sequence ID" value="ETZ05450.1"/>
    <property type="molecule type" value="Genomic_DNA"/>
</dbReference>
<evidence type="ECO:0000313" key="2">
    <source>
        <dbReference type="Proteomes" id="UP000026922"/>
    </source>
</evidence>
<dbReference type="Proteomes" id="UP000026922">
    <property type="component" value="Unassembled WGS sequence"/>
</dbReference>
<proteinExistence type="predicted"/>
<comment type="caution">
    <text evidence="1">The sequence shown here is derived from an EMBL/GenBank/DDBJ whole genome shotgun (WGS) entry which is preliminary data.</text>
</comment>
<protein>
    <submittedName>
        <fullName evidence="1">Uncharacterized protein</fullName>
    </submittedName>
</protein>
<sequence length="93" mass="10695">MRRYALREGDRIKDLLLGNPGDVSVTTKASPGLWRLFYTVTVQEFRGEVCDFKAIHPLYEVEPKGRIEKSLLGAGKRRQNKYAMIDFTIVRAH</sequence>
<name>A0A061JH40_9PROT</name>
<accession>A0A061JH40</accession>
<evidence type="ECO:0000313" key="1">
    <source>
        <dbReference type="EMBL" id="ETZ05450.1"/>
    </source>
</evidence>
<organism evidence="1 2">
    <name type="scientific">Holospora undulata HU1</name>
    <dbReference type="NCBI Taxonomy" id="1321371"/>
    <lineage>
        <taxon>Bacteria</taxon>
        <taxon>Pseudomonadati</taxon>
        <taxon>Pseudomonadota</taxon>
        <taxon>Alphaproteobacteria</taxon>
        <taxon>Holosporales</taxon>
        <taxon>Holosporaceae</taxon>
        <taxon>Holospora</taxon>
    </lineage>
</organism>
<reference evidence="1 2" key="1">
    <citation type="journal article" date="2013" name="Genome Announc.">
        <title>Draft Genome Sequence of Holospora undulata Strain HU1, a Micronucleus-Specific Symbiont of the Ciliate Paramecium caudatum.</title>
        <authorList>
            <person name="Dohra H."/>
            <person name="Suzuki H."/>
            <person name="Suzuki T."/>
            <person name="Tanaka K."/>
            <person name="Fujishima M."/>
        </authorList>
    </citation>
    <scope>NUCLEOTIDE SEQUENCE [LARGE SCALE GENOMIC DNA]</scope>
    <source>
        <strain evidence="1 2">HU1</strain>
    </source>
</reference>